<evidence type="ECO:0000256" key="6">
    <source>
        <dbReference type="ARBA" id="ARBA00022989"/>
    </source>
</evidence>
<feature type="transmembrane region" description="Helical" evidence="8">
    <location>
        <begin position="96"/>
        <end position="114"/>
    </location>
</feature>
<comment type="caution">
    <text evidence="10">The sequence shown here is derived from an EMBL/GenBank/DDBJ whole genome shotgun (WGS) entry which is preliminary data.</text>
</comment>
<proteinExistence type="predicted"/>
<evidence type="ECO:0000256" key="2">
    <source>
        <dbReference type="ARBA" id="ARBA00022448"/>
    </source>
</evidence>
<dbReference type="RefSeq" id="WP_077926212.1">
    <property type="nucleotide sequence ID" value="NZ_BAABKE010000001.1"/>
</dbReference>
<dbReference type="SUPFAM" id="SSF103473">
    <property type="entry name" value="MFS general substrate transporter"/>
    <property type="match status" value="1"/>
</dbReference>
<keyword evidence="11" id="KW-1185">Reference proteome</keyword>
<reference evidence="11" key="1">
    <citation type="journal article" date="2019" name="Int. J. Syst. Evol. Microbiol.">
        <title>The Global Catalogue of Microorganisms (GCM) 10K type strain sequencing project: providing services to taxonomists for standard genome sequencing and annotation.</title>
        <authorList>
            <consortium name="The Broad Institute Genomics Platform"/>
            <consortium name="The Broad Institute Genome Sequencing Center for Infectious Disease"/>
            <person name="Wu L."/>
            <person name="Ma J."/>
        </authorList>
    </citation>
    <scope>NUCLEOTIDE SEQUENCE [LARGE SCALE GENOMIC DNA]</scope>
    <source>
        <strain evidence="11">JCM 18424</strain>
    </source>
</reference>
<evidence type="ECO:0000313" key="11">
    <source>
        <dbReference type="Proteomes" id="UP001500631"/>
    </source>
</evidence>
<keyword evidence="4 8" id="KW-0812">Transmembrane</keyword>
<dbReference type="Pfam" id="PF07690">
    <property type="entry name" value="MFS_1"/>
    <property type="match status" value="1"/>
</dbReference>
<name>A0ABP9MF72_9GAMM</name>
<feature type="transmembrane region" description="Helical" evidence="8">
    <location>
        <begin position="120"/>
        <end position="139"/>
    </location>
</feature>
<evidence type="ECO:0000256" key="8">
    <source>
        <dbReference type="SAM" id="Phobius"/>
    </source>
</evidence>
<feature type="domain" description="Major facilitator superfamily (MFS) profile" evidence="9">
    <location>
        <begin position="21"/>
        <end position="446"/>
    </location>
</feature>
<sequence length="468" mass="50594">MSVSSEPIQTEKSLSREDKKTLSLAALGGTLEFYDFVIYALYIETVVKPLFLPADLAAGIWGDIFAWGGFAAGYLARPIGGMVMAHFGDTLGRKKMFTLSIFMMAIPTLLIGLMPTYTTIGIAAPILLIVFRVLQGAAIGGEMPGAWVFIAEHSPKKHYGLGIGVLTGGIAGGILLGFSISLSIDILFADNRAAITDYAWRIPFIIGGIFGLVAVYLRRFLSETPVFQEMAKNKSLSQEIPIVTVIKKHRFACVLTGLLTWSLSTTIMLGILFTPVKVLQGLYGIDPMITRISGLVAAICLVIGCITCGIFEDKIKTRKVSILFWGGLIITSAIFYSTLSSILEPYQPNQLTQGTLFTIMVLYGLMGFFAGCTSLPPILATRMFPPNIRFSGLSFSYNLSYAIFSAITPAVAIALLKITPMGVAYYLWFVALLAIAISFLPLAHQGWTMTNNPPTNDANASLSHSSAT</sequence>
<feature type="transmembrane region" description="Helical" evidence="8">
    <location>
        <begin position="399"/>
        <end position="419"/>
    </location>
</feature>
<dbReference type="EMBL" id="BAABKE010000001">
    <property type="protein sequence ID" value="GAA5094790.1"/>
    <property type="molecule type" value="Genomic_DNA"/>
</dbReference>
<feature type="transmembrane region" description="Helical" evidence="8">
    <location>
        <begin position="54"/>
        <end position="75"/>
    </location>
</feature>
<feature type="transmembrane region" description="Helical" evidence="8">
    <location>
        <begin position="198"/>
        <end position="217"/>
    </location>
</feature>
<evidence type="ECO:0000256" key="5">
    <source>
        <dbReference type="ARBA" id="ARBA00022847"/>
    </source>
</evidence>
<evidence type="ECO:0000313" key="10">
    <source>
        <dbReference type="EMBL" id="GAA5094790.1"/>
    </source>
</evidence>
<evidence type="ECO:0000256" key="3">
    <source>
        <dbReference type="ARBA" id="ARBA00022475"/>
    </source>
</evidence>
<feature type="transmembrane region" description="Helical" evidence="8">
    <location>
        <begin position="425"/>
        <end position="443"/>
    </location>
</feature>
<dbReference type="Proteomes" id="UP001500631">
    <property type="component" value="Unassembled WGS sequence"/>
</dbReference>
<dbReference type="InterPro" id="IPR036259">
    <property type="entry name" value="MFS_trans_sf"/>
</dbReference>
<feature type="transmembrane region" description="Helical" evidence="8">
    <location>
        <begin position="292"/>
        <end position="311"/>
    </location>
</feature>
<organism evidence="10 11">
    <name type="scientific">Wohlfahrtiimonas larvae</name>
    <dbReference type="NCBI Taxonomy" id="1157986"/>
    <lineage>
        <taxon>Bacteria</taxon>
        <taxon>Pseudomonadati</taxon>
        <taxon>Pseudomonadota</taxon>
        <taxon>Gammaproteobacteria</taxon>
        <taxon>Cardiobacteriales</taxon>
        <taxon>Ignatzschineriaceae</taxon>
        <taxon>Wohlfahrtiimonas</taxon>
    </lineage>
</organism>
<evidence type="ECO:0000259" key="9">
    <source>
        <dbReference type="PROSITE" id="PS50850"/>
    </source>
</evidence>
<feature type="transmembrane region" description="Helical" evidence="8">
    <location>
        <begin position="21"/>
        <end position="42"/>
    </location>
</feature>
<dbReference type="PANTHER" id="PTHR43528:SF7">
    <property type="entry name" value="MFS TRANSPORTER"/>
    <property type="match status" value="1"/>
</dbReference>
<feature type="transmembrane region" description="Helical" evidence="8">
    <location>
        <begin position="355"/>
        <end position="379"/>
    </location>
</feature>
<keyword evidence="6 8" id="KW-1133">Transmembrane helix</keyword>
<dbReference type="InterPro" id="IPR011701">
    <property type="entry name" value="MFS"/>
</dbReference>
<protein>
    <submittedName>
        <fullName evidence="10">MFS transporter</fullName>
    </submittedName>
</protein>
<dbReference type="Gene3D" id="1.20.1250.20">
    <property type="entry name" value="MFS general substrate transporter like domains"/>
    <property type="match status" value="2"/>
</dbReference>
<accession>A0ABP9MF72</accession>
<keyword evidence="5" id="KW-0769">Symport</keyword>
<dbReference type="InterPro" id="IPR020846">
    <property type="entry name" value="MFS_dom"/>
</dbReference>
<dbReference type="InterPro" id="IPR051084">
    <property type="entry name" value="H+-coupled_symporters"/>
</dbReference>
<feature type="transmembrane region" description="Helical" evidence="8">
    <location>
        <begin position="251"/>
        <end position="272"/>
    </location>
</feature>
<keyword evidence="3" id="KW-1003">Cell membrane</keyword>
<dbReference type="PANTHER" id="PTHR43528">
    <property type="entry name" value="ALPHA-KETOGLUTARATE PERMEASE"/>
    <property type="match status" value="1"/>
</dbReference>
<evidence type="ECO:0000256" key="4">
    <source>
        <dbReference type="ARBA" id="ARBA00022692"/>
    </source>
</evidence>
<gene>
    <name evidence="10" type="ORF">GCM10023338_03500</name>
</gene>
<feature type="transmembrane region" description="Helical" evidence="8">
    <location>
        <begin position="159"/>
        <end position="178"/>
    </location>
</feature>
<dbReference type="PROSITE" id="PS50850">
    <property type="entry name" value="MFS"/>
    <property type="match status" value="1"/>
</dbReference>
<comment type="subcellular location">
    <subcellularLocation>
        <location evidence="1">Cell membrane</location>
        <topology evidence="1">Multi-pass membrane protein</topology>
    </subcellularLocation>
</comment>
<evidence type="ECO:0000256" key="7">
    <source>
        <dbReference type="ARBA" id="ARBA00023136"/>
    </source>
</evidence>
<evidence type="ECO:0000256" key="1">
    <source>
        <dbReference type="ARBA" id="ARBA00004651"/>
    </source>
</evidence>
<keyword evidence="7 8" id="KW-0472">Membrane</keyword>
<keyword evidence="2" id="KW-0813">Transport</keyword>
<feature type="transmembrane region" description="Helical" evidence="8">
    <location>
        <begin position="323"/>
        <end position="343"/>
    </location>
</feature>